<accession>A0A8W8JU62</accession>
<evidence type="ECO:0000313" key="2">
    <source>
        <dbReference type="Proteomes" id="UP000005408"/>
    </source>
</evidence>
<dbReference type="Proteomes" id="UP000005408">
    <property type="component" value="Unassembled WGS sequence"/>
</dbReference>
<protein>
    <submittedName>
        <fullName evidence="1">Uncharacterized protein</fullName>
    </submittedName>
</protein>
<proteinExistence type="predicted"/>
<name>A0A8W8JU62_MAGGI</name>
<organism evidence="1 2">
    <name type="scientific">Magallana gigas</name>
    <name type="common">Pacific oyster</name>
    <name type="synonym">Crassostrea gigas</name>
    <dbReference type="NCBI Taxonomy" id="29159"/>
    <lineage>
        <taxon>Eukaryota</taxon>
        <taxon>Metazoa</taxon>
        <taxon>Spiralia</taxon>
        <taxon>Lophotrochozoa</taxon>
        <taxon>Mollusca</taxon>
        <taxon>Bivalvia</taxon>
        <taxon>Autobranchia</taxon>
        <taxon>Pteriomorphia</taxon>
        <taxon>Ostreida</taxon>
        <taxon>Ostreoidea</taxon>
        <taxon>Ostreidae</taxon>
        <taxon>Magallana</taxon>
    </lineage>
</organism>
<dbReference type="AlphaFoldDB" id="A0A8W8JU62"/>
<sequence length="67" mass="8041">ELQKQKVQEEDFEKNELRRIRQQFGTGQEADRMAQTLLKLQRAYQEGLQLTNRRGTHFEINNADDDY</sequence>
<keyword evidence="2" id="KW-1185">Reference proteome</keyword>
<dbReference type="EnsemblMetazoa" id="G20519.1">
    <property type="protein sequence ID" value="G20519.1:cds"/>
    <property type="gene ID" value="G20519"/>
</dbReference>
<evidence type="ECO:0000313" key="1">
    <source>
        <dbReference type="EnsemblMetazoa" id="G20519.1:cds"/>
    </source>
</evidence>
<reference evidence="1" key="1">
    <citation type="submission" date="2022-08" db="UniProtKB">
        <authorList>
            <consortium name="EnsemblMetazoa"/>
        </authorList>
    </citation>
    <scope>IDENTIFICATION</scope>
    <source>
        <strain evidence="1">05x7-T-G4-1.051#20</strain>
    </source>
</reference>